<comment type="similarity">
    <text evidence="4">Belongs to the Rab3-GAP catalytic subunit family.</text>
</comment>
<accession>A0A2R5LMV7</accession>
<comment type="subcellular location">
    <subcellularLocation>
        <location evidence="3">Cytoplasm</location>
    </subcellularLocation>
    <subcellularLocation>
        <location evidence="2">Endoplasmic reticulum</location>
    </subcellularLocation>
    <subcellularLocation>
        <location evidence="1">Golgi apparatus</location>
        <location evidence="1">cis-Golgi network</location>
    </subcellularLocation>
</comment>
<dbReference type="InterPro" id="IPR045698">
    <property type="entry name" value="Rab3GAP1_C"/>
</dbReference>
<protein>
    <recommendedName>
        <fullName evidence="5">Rab3 GTPase-activating protein catalytic subunit</fullName>
    </recommendedName>
</protein>
<proteinExistence type="inferred from homology"/>
<evidence type="ECO:0000256" key="5">
    <source>
        <dbReference type="ARBA" id="ARBA00015817"/>
    </source>
</evidence>
<dbReference type="EMBL" id="GGLE01006659">
    <property type="protein sequence ID" value="MBY10785.1"/>
    <property type="molecule type" value="Transcribed_RNA"/>
</dbReference>
<evidence type="ECO:0000256" key="3">
    <source>
        <dbReference type="ARBA" id="ARBA00004496"/>
    </source>
</evidence>
<feature type="region of interest" description="Disordered" evidence="10">
    <location>
        <begin position="830"/>
        <end position="865"/>
    </location>
</feature>
<evidence type="ECO:0000256" key="9">
    <source>
        <dbReference type="ARBA" id="ARBA00023034"/>
    </source>
</evidence>
<reference evidence="13" key="1">
    <citation type="submission" date="2018-03" db="EMBL/GenBank/DDBJ databases">
        <title>The relapsing fever spirochete Borrelia turicatae persists in the highly oxidative environment of its soft-bodied tick vector.</title>
        <authorList>
            <person name="Bourret T.J."/>
            <person name="Boyle W.K."/>
            <person name="Valenzuela J.G."/>
            <person name="Oliveira F."/>
            <person name="Lopez J.E."/>
        </authorList>
    </citation>
    <scope>NUCLEOTIDE SEQUENCE</scope>
    <source>
        <strain evidence="13">Kansas strain/isolate</strain>
        <tissue evidence="13">Salivary glands</tissue>
    </source>
</reference>
<evidence type="ECO:0000256" key="8">
    <source>
        <dbReference type="ARBA" id="ARBA00022824"/>
    </source>
</evidence>
<evidence type="ECO:0000259" key="11">
    <source>
        <dbReference type="Pfam" id="PF13890"/>
    </source>
</evidence>
<feature type="domain" description="Rab3GAP catalytic subunit C-terminal" evidence="12">
    <location>
        <begin position="759"/>
        <end position="965"/>
    </location>
</feature>
<dbReference type="GO" id="GO:0005794">
    <property type="term" value="C:Golgi apparatus"/>
    <property type="evidence" value="ECO:0007669"/>
    <property type="project" value="UniProtKB-SubCell"/>
</dbReference>
<evidence type="ECO:0000256" key="2">
    <source>
        <dbReference type="ARBA" id="ARBA00004240"/>
    </source>
</evidence>
<feature type="compositionally biased region" description="Acidic residues" evidence="10">
    <location>
        <begin position="557"/>
        <end position="571"/>
    </location>
</feature>
<keyword evidence="9" id="KW-0333">Golgi apparatus</keyword>
<name>A0A2R5LMV7_9ACAR</name>
<feature type="compositionally biased region" description="Basic and acidic residues" evidence="10">
    <location>
        <begin position="572"/>
        <end position="595"/>
    </location>
</feature>
<dbReference type="PANTHER" id="PTHR21422">
    <property type="entry name" value="RAB3 GTPASE-ACTIVATING PROTEIN CATALYTIC SUBUNIT"/>
    <property type="match status" value="1"/>
</dbReference>
<evidence type="ECO:0000256" key="7">
    <source>
        <dbReference type="ARBA" id="ARBA00022490"/>
    </source>
</evidence>
<evidence type="ECO:0000256" key="1">
    <source>
        <dbReference type="ARBA" id="ARBA00004222"/>
    </source>
</evidence>
<evidence type="ECO:0000256" key="4">
    <source>
        <dbReference type="ARBA" id="ARBA00008856"/>
    </source>
</evidence>
<dbReference type="InterPro" id="IPR026147">
    <property type="entry name" value="Rab3GAP1_conserved"/>
</dbReference>
<evidence type="ECO:0000256" key="6">
    <source>
        <dbReference type="ARBA" id="ARBA00022468"/>
    </source>
</evidence>
<evidence type="ECO:0000313" key="13">
    <source>
        <dbReference type="EMBL" id="MBY10785.1"/>
    </source>
</evidence>
<dbReference type="GO" id="GO:0005783">
    <property type="term" value="C:endoplasmic reticulum"/>
    <property type="evidence" value="ECO:0007669"/>
    <property type="project" value="UniProtKB-SubCell"/>
</dbReference>
<feature type="compositionally biased region" description="Polar residues" evidence="10">
    <location>
        <begin position="544"/>
        <end position="556"/>
    </location>
</feature>
<keyword evidence="6" id="KW-0343">GTPase activation</keyword>
<keyword evidence="8" id="KW-0256">Endoplasmic reticulum</keyword>
<dbReference type="PANTHER" id="PTHR21422:SF9">
    <property type="entry name" value="RAB3 GTPASE-ACTIVATING PROTEIN CATALYTIC SUBUNIT"/>
    <property type="match status" value="1"/>
</dbReference>
<organism evidence="13">
    <name type="scientific">Ornithodoros turicata</name>
    <dbReference type="NCBI Taxonomy" id="34597"/>
    <lineage>
        <taxon>Eukaryota</taxon>
        <taxon>Metazoa</taxon>
        <taxon>Ecdysozoa</taxon>
        <taxon>Arthropoda</taxon>
        <taxon>Chelicerata</taxon>
        <taxon>Arachnida</taxon>
        <taxon>Acari</taxon>
        <taxon>Parasitiformes</taxon>
        <taxon>Ixodida</taxon>
        <taxon>Ixodoidea</taxon>
        <taxon>Argasidae</taxon>
        <taxon>Ornithodorinae</taxon>
        <taxon>Ornithodoros</taxon>
    </lineage>
</organism>
<evidence type="ECO:0000259" key="12">
    <source>
        <dbReference type="Pfam" id="PF19533"/>
    </source>
</evidence>
<dbReference type="AlphaFoldDB" id="A0A2R5LMV7"/>
<feature type="compositionally biased region" description="Low complexity" evidence="10">
    <location>
        <begin position="855"/>
        <end position="865"/>
    </location>
</feature>
<feature type="region of interest" description="Disordered" evidence="10">
    <location>
        <begin position="542"/>
        <end position="595"/>
    </location>
</feature>
<sequence>MAVDDVINEDPDLYDITDFTTSTDWERFVASIEAVIHEWKLTSLKPVSPLNESELANGTWEMSSEDISFARFGFTITRHYLASAVKHDDNMSIEGSSDDLPPFALEDMVTFGNDFPPRAHYLVRWYGIRDFLVITPNPDDQIVGTEDRAKLLLSSVCLALSNSKCTLPAFVQIHHLQERLCFGVCIGGGVTTYFDMVHIVHIPPMCGTLSGLLSLFKTKLSYSSQVALPPVDITIRFTYIINEWSPYAWPQLPPDVTEELDDAESFNLQKIPFGALEDPISEMQLSVTWPSLPEDVIIDSDVHSDLRPTNAPKWLVRMRWNENPQCLMEEYLQNFLQLCDKKSSLNPAFKNVFTEDEVSAQANYRDVLDRMAPQTSLPVSLGVSLRPTSENMQETQLSILGNDVFMKIMGYIFLSLDDNQFKDKALFDDGLDEGTSMESTSTNTKLQELKESLCTMKTTHPGSLVWRLALAVSYVYYKWGDLQAVEQLWMKVISEIRHSWDNNYMLPSFEPGAPNLATCLLHQKLQMLNCCIERKMKRERRQQVVESSTQMRSGSSESDEDEFYECPDEFSVEAKKDSNATKRDPSSAESSERVGEGILRQCGNMTLLGTSKPLFIPVTQDPVPMTEDMLEEHAEALVQLGSNPEGAALRARMQSACLLSDMEAFKAANPGASLGDFVRWYSPRDWIAAVIDEVSGEVLQEGHLSPRMQLPGNTWQEVWDTARPVPAHRQKRLFDDTKEAEKVLHYLLSMGPASIASQLMPVLVHCALAQIVQKASKGPPSLVRTLDQTITKTSAQLRGKTPKYKEVLRLLYDAEVAIVQGESLRQKFDQIQHTEASSAGTSDKQQPSAAKRRQSSGSSPESEFESFVMDLLDKPEVDVPGAGKGPVGKVLSKLFTDSQKVADTTSEVEHISEYKFPVPVGREYILRARHARPTPASRPMPQRMYCVMAGNDFRLAGAFTNDLVFY</sequence>
<feature type="domain" description="Rab3GAP catalytic subunit conserved" evidence="11">
    <location>
        <begin position="594"/>
        <end position="747"/>
    </location>
</feature>
<dbReference type="InterPro" id="IPR045700">
    <property type="entry name" value="Rab3GAP1"/>
</dbReference>
<evidence type="ECO:0000256" key="10">
    <source>
        <dbReference type="SAM" id="MobiDB-lite"/>
    </source>
</evidence>
<keyword evidence="7" id="KW-0963">Cytoplasm</keyword>
<dbReference type="Pfam" id="PF19533">
    <property type="entry name" value="Rab3-GAP_cat_C"/>
    <property type="match status" value="1"/>
</dbReference>
<dbReference type="Pfam" id="PF13890">
    <property type="entry name" value="Rab3-GTPase_cat"/>
    <property type="match status" value="1"/>
</dbReference>
<dbReference type="GO" id="GO:0005096">
    <property type="term" value="F:GTPase activator activity"/>
    <property type="evidence" value="ECO:0007669"/>
    <property type="project" value="UniProtKB-KW"/>
</dbReference>
<feature type="compositionally biased region" description="Polar residues" evidence="10">
    <location>
        <begin position="833"/>
        <end position="848"/>
    </location>
</feature>